<feature type="region of interest" description="Disordered" evidence="1">
    <location>
        <begin position="19"/>
        <end position="39"/>
    </location>
</feature>
<evidence type="ECO:0000313" key="3">
    <source>
        <dbReference type="Proteomes" id="UP000324222"/>
    </source>
</evidence>
<gene>
    <name evidence="2" type="ORF">E2C01_064286</name>
</gene>
<evidence type="ECO:0000256" key="1">
    <source>
        <dbReference type="SAM" id="MobiDB-lite"/>
    </source>
</evidence>
<dbReference type="EMBL" id="VSRR010030444">
    <property type="protein sequence ID" value="MPC70049.1"/>
    <property type="molecule type" value="Genomic_DNA"/>
</dbReference>
<organism evidence="2 3">
    <name type="scientific">Portunus trituberculatus</name>
    <name type="common">Swimming crab</name>
    <name type="synonym">Neptunus trituberculatus</name>
    <dbReference type="NCBI Taxonomy" id="210409"/>
    <lineage>
        <taxon>Eukaryota</taxon>
        <taxon>Metazoa</taxon>
        <taxon>Ecdysozoa</taxon>
        <taxon>Arthropoda</taxon>
        <taxon>Crustacea</taxon>
        <taxon>Multicrustacea</taxon>
        <taxon>Malacostraca</taxon>
        <taxon>Eumalacostraca</taxon>
        <taxon>Eucarida</taxon>
        <taxon>Decapoda</taxon>
        <taxon>Pleocyemata</taxon>
        <taxon>Brachyura</taxon>
        <taxon>Eubrachyura</taxon>
        <taxon>Portunoidea</taxon>
        <taxon>Portunidae</taxon>
        <taxon>Portuninae</taxon>
        <taxon>Portunus</taxon>
    </lineage>
</organism>
<name>A0A5B7HJZ3_PORTR</name>
<proteinExistence type="predicted"/>
<dbReference type="AlphaFoldDB" id="A0A5B7HJZ3"/>
<dbReference type="Proteomes" id="UP000324222">
    <property type="component" value="Unassembled WGS sequence"/>
</dbReference>
<keyword evidence="3" id="KW-1185">Reference proteome</keyword>
<accession>A0A5B7HJZ3</accession>
<reference evidence="2 3" key="1">
    <citation type="submission" date="2019-05" db="EMBL/GenBank/DDBJ databases">
        <title>Another draft genome of Portunus trituberculatus and its Hox gene families provides insights of decapod evolution.</title>
        <authorList>
            <person name="Jeong J.-H."/>
            <person name="Song I."/>
            <person name="Kim S."/>
            <person name="Choi T."/>
            <person name="Kim D."/>
            <person name="Ryu S."/>
            <person name="Kim W."/>
        </authorList>
    </citation>
    <scope>NUCLEOTIDE SEQUENCE [LARGE SCALE GENOMIC DNA]</scope>
    <source>
        <tissue evidence="2">Muscle</tissue>
    </source>
</reference>
<comment type="caution">
    <text evidence="2">The sequence shown here is derived from an EMBL/GenBank/DDBJ whole genome shotgun (WGS) entry which is preliminary data.</text>
</comment>
<sequence>MSSTGLLLKDRIMHSSHSPLRHELHNDYPPLPTNNTTTTTTITTTTSLLSAVKDTNNARNEALK</sequence>
<evidence type="ECO:0000313" key="2">
    <source>
        <dbReference type="EMBL" id="MPC70049.1"/>
    </source>
</evidence>
<protein>
    <submittedName>
        <fullName evidence="2">Uncharacterized protein</fullName>
    </submittedName>
</protein>